<evidence type="ECO:0000259" key="2">
    <source>
        <dbReference type="Pfam" id="PF20167"/>
    </source>
</evidence>
<keyword evidence="4" id="KW-1185">Reference proteome</keyword>
<feature type="domain" description="Putative plant transposon protein" evidence="2">
    <location>
        <begin position="8"/>
        <end position="88"/>
    </location>
</feature>
<proteinExistence type="predicted"/>
<dbReference type="EMBL" id="JXTB01000011">
    <property type="protein sequence ID" value="PON77876.1"/>
    <property type="molecule type" value="Genomic_DNA"/>
</dbReference>
<dbReference type="Proteomes" id="UP000237105">
    <property type="component" value="Unassembled WGS sequence"/>
</dbReference>
<dbReference type="AlphaFoldDB" id="A0A2P5DX64"/>
<evidence type="ECO:0000313" key="4">
    <source>
        <dbReference type="Proteomes" id="UP000237105"/>
    </source>
</evidence>
<name>A0A2P5DX64_PARAD</name>
<accession>A0A2P5DX64</accession>
<reference evidence="4" key="1">
    <citation type="submission" date="2016-06" db="EMBL/GenBank/DDBJ databases">
        <title>Parallel loss of symbiosis genes in relatives of nitrogen-fixing non-legume Parasponia.</title>
        <authorList>
            <person name="Van Velzen R."/>
            <person name="Holmer R."/>
            <person name="Bu F."/>
            <person name="Rutten L."/>
            <person name="Van Zeijl A."/>
            <person name="Liu W."/>
            <person name="Santuari L."/>
            <person name="Cao Q."/>
            <person name="Sharma T."/>
            <person name="Shen D."/>
            <person name="Roswanjaya Y."/>
            <person name="Wardhani T."/>
            <person name="Kalhor M.S."/>
            <person name="Jansen J."/>
            <person name="Van den Hoogen J."/>
            <person name="Gungor B."/>
            <person name="Hartog M."/>
            <person name="Hontelez J."/>
            <person name="Verver J."/>
            <person name="Yang W.-C."/>
            <person name="Schijlen E."/>
            <person name="Repin R."/>
            <person name="Schilthuizen M."/>
            <person name="Schranz E."/>
            <person name="Heidstra R."/>
            <person name="Miyata K."/>
            <person name="Fedorova E."/>
            <person name="Kohlen W."/>
            <person name="Bisseling T."/>
            <person name="Smit S."/>
            <person name="Geurts R."/>
        </authorList>
    </citation>
    <scope>NUCLEOTIDE SEQUENCE [LARGE SCALE GENOMIC DNA]</scope>
    <source>
        <strain evidence="4">cv. WU1-14</strain>
    </source>
</reference>
<dbReference type="InterPro" id="IPR046796">
    <property type="entry name" value="Transposase_32_dom"/>
</dbReference>
<gene>
    <name evidence="3" type="ORF">PanWU01x14_022300</name>
</gene>
<evidence type="ECO:0000313" key="3">
    <source>
        <dbReference type="EMBL" id="PON77876.1"/>
    </source>
</evidence>
<dbReference type="Pfam" id="PF20167">
    <property type="entry name" value="Transposase_32"/>
    <property type="match status" value="1"/>
</dbReference>
<comment type="caution">
    <text evidence="3">The sequence shown here is derived from an EMBL/GenBank/DDBJ whole genome shotgun (WGS) entry which is preliminary data.</text>
</comment>
<evidence type="ECO:0000256" key="1">
    <source>
        <dbReference type="SAM" id="MobiDB-lite"/>
    </source>
</evidence>
<organism evidence="3 4">
    <name type="scientific">Parasponia andersonii</name>
    <name type="common">Sponia andersonii</name>
    <dbReference type="NCBI Taxonomy" id="3476"/>
    <lineage>
        <taxon>Eukaryota</taxon>
        <taxon>Viridiplantae</taxon>
        <taxon>Streptophyta</taxon>
        <taxon>Embryophyta</taxon>
        <taxon>Tracheophyta</taxon>
        <taxon>Spermatophyta</taxon>
        <taxon>Magnoliopsida</taxon>
        <taxon>eudicotyledons</taxon>
        <taxon>Gunneridae</taxon>
        <taxon>Pentapetalae</taxon>
        <taxon>rosids</taxon>
        <taxon>fabids</taxon>
        <taxon>Rosales</taxon>
        <taxon>Cannabaceae</taxon>
        <taxon>Parasponia</taxon>
    </lineage>
</organism>
<sequence length="158" mass="17188">MINFPAIGLRKNANAMHYFISAKLLPSSNISGVTKEWAALNYAILKGLIVDVGKDIQSSILYIARGSNVAGLGHPSLIYELYCLANIPTCPGEVIMHPKGALIGTIISHYHILSREELEHLQQDAVEPPQAPGPSTPPPPMTSSSFVDLTRQITEMRE</sequence>
<dbReference type="OrthoDB" id="1436991at2759"/>
<protein>
    <recommendedName>
        <fullName evidence="2">Putative plant transposon protein domain-containing protein</fullName>
    </recommendedName>
</protein>
<feature type="compositionally biased region" description="Pro residues" evidence="1">
    <location>
        <begin position="129"/>
        <end position="141"/>
    </location>
</feature>
<feature type="region of interest" description="Disordered" evidence="1">
    <location>
        <begin position="123"/>
        <end position="158"/>
    </location>
</feature>